<keyword evidence="3" id="KW-1185">Reference proteome</keyword>
<protein>
    <submittedName>
        <fullName evidence="2">DUF6575 domain-containing protein</fullName>
    </submittedName>
</protein>
<feature type="domain" description="DUF6575" evidence="1">
    <location>
        <begin position="1"/>
        <end position="123"/>
    </location>
</feature>
<evidence type="ECO:0000259" key="1">
    <source>
        <dbReference type="Pfam" id="PF20215"/>
    </source>
</evidence>
<sequence>MSLLPKSTSLGNLEIIEVYEYYDKPCLFSCRNEAGEIFLGVWVDETPNSDIWFYVPMSLRKFQSVRSGGIDLKDAFLTAEDGFVFKVLTSNDDSPSKIVSISCEMLNEDLLPMAGEFLNYNTEILDILDTQPL</sequence>
<dbReference type="RefSeq" id="WP_413281437.1">
    <property type="nucleotide sequence ID" value="NZ_JBHFNT010000296.1"/>
</dbReference>
<dbReference type="InterPro" id="IPR046482">
    <property type="entry name" value="DUF6575"/>
</dbReference>
<evidence type="ECO:0000313" key="2">
    <source>
        <dbReference type="EMBL" id="MFB2839149.1"/>
    </source>
</evidence>
<proteinExistence type="predicted"/>
<gene>
    <name evidence="2" type="ORF">ACE1CA_32050</name>
</gene>
<accession>A0ABV4WVM5</accession>
<reference evidence="2 3" key="1">
    <citation type="submission" date="2024-09" db="EMBL/GenBank/DDBJ databases">
        <title>Floridaenema gen nov. (Aerosakkonemataceae, Aerosakkonematales ord. nov., Cyanobacteria) from benthic tropical and subtropical fresh waters, with the description of four new species.</title>
        <authorList>
            <person name="Moretto J.A."/>
            <person name="Berthold D.E."/>
            <person name="Lefler F.W."/>
            <person name="Huang I.-S."/>
            <person name="Laughinghouse H. IV."/>
        </authorList>
    </citation>
    <scope>NUCLEOTIDE SEQUENCE [LARGE SCALE GENOMIC DNA]</scope>
    <source>
        <strain evidence="2 3">BLCC-F167</strain>
    </source>
</reference>
<dbReference type="EMBL" id="JBHFNT010000296">
    <property type="protein sequence ID" value="MFB2839149.1"/>
    <property type="molecule type" value="Genomic_DNA"/>
</dbReference>
<dbReference type="Pfam" id="PF20215">
    <property type="entry name" value="DUF6575"/>
    <property type="match status" value="1"/>
</dbReference>
<name>A0ABV4WVM5_9CYAN</name>
<dbReference type="Proteomes" id="UP001576780">
    <property type="component" value="Unassembled WGS sequence"/>
</dbReference>
<evidence type="ECO:0000313" key="3">
    <source>
        <dbReference type="Proteomes" id="UP001576780"/>
    </source>
</evidence>
<comment type="caution">
    <text evidence="2">The sequence shown here is derived from an EMBL/GenBank/DDBJ whole genome shotgun (WGS) entry which is preliminary data.</text>
</comment>
<organism evidence="2 3">
    <name type="scientific">Floridaenema evergladense BLCC-F167</name>
    <dbReference type="NCBI Taxonomy" id="3153639"/>
    <lineage>
        <taxon>Bacteria</taxon>
        <taxon>Bacillati</taxon>
        <taxon>Cyanobacteriota</taxon>
        <taxon>Cyanophyceae</taxon>
        <taxon>Oscillatoriophycideae</taxon>
        <taxon>Aerosakkonematales</taxon>
        <taxon>Aerosakkonemataceae</taxon>
        <taxon>Floridanema</taxon>
        <taxon>Floridanema evergladense</taxon>
    </lineage>
</organism>